<reference evidence="3 4" key="1">
    <citation type="journal article" date="2018" name="PLoS Genet.">
        <title>Population sequencing reveals clonal diversity and ancestral inbreeding in the grapevine cultivar Chardonnay.</title>
        <authorList>
            <person name="Roach M.J."/>
            <person name="Johnson D.L."/>
            <person name="Bohlmann J."/>
            <person name="van Vuuren H.J."/>
            <person name="Jones S.J."/>
            <person name="Pretorius I.S."/>
            <person name="Schmidt S.A."/>
            <person name="Borneman A.R."/>
        </authorList>
    </citation>
    <scope>NUCLEOTIDE SEQUENCE [LARGE SCALE GENOMIC DNA]</scope>
    <source>
        <strain evidence="4">cv. Chardonnay</strain>
        <tissue evidence="3">Leaf</tissue>
    </source>
</reference>
<protein>
    <recommendedName>
        <fullName evidence="2">MULE transposase domain-containing protein</fullName>
    </recommendedName>
</protein>
<gene>
    <name evidence="3" type="ORF">CK203_066399</name>
</gene>
<feature type="domain" description="MULE transposase" evidence="2">
    <location>
        <begin position="344"/>
        <end position="437"/>
    </location>
</feature>
<dbReference type="AlphaFoldDB" id="A0A438FXH5"/>
<dbReference type="PANTHER" id="PTHR31973:SF187">
    <property type="entry name" value="MUTATOR TRANSPOSASE MUDRA PROTEIN"/>
    <property type="match status" value="1"/>
</dbReference>
<evidence type="ECO:0000259" key="2">
    <source>
        <dbReference type="Pfam" id="PF10551"/>
    </source>
</evidence>
<evidence type="ECO:0000313" key="3">
    <source>
        <dbReference type="EMBL" id="RVW64651.1"/>
    </source>
</evidence>
<feature type="region of interest" description="Disordered" evidence="1">
    <location>
        <begin position="866"/>
        <end position="896"/>
    </location>
</feature>
<evidence type="ECO:0000256" key="1">
    <source>
        <dbReference type="SAM" id="MobiDB-lite"/>
    </source>
</evidence>
<accession>A0A438FXH5</accession>
<dbReference type="Pfam" id="PF10551">
    <property type="entry name" value="MULE"/>
    <property type="match status" value="1"/>
</dbReference>
<dbReference type="Proteomes" id="UP000288805">
    <property type="component" value="Unassembled WGS sequence"/>
</dbReference>
<name>A0A438FXH5_VITVI</name>
<proteinExistence type="predicted"/>
<evidence type="ECO:0000313" key="4">
    <source>
        <dbReference type="Proteomes" id="UP000288805"/>
    </source>
</evidence>
<dbReference type="PANTHER" id="PTHR31973">
    <property type="entry name" value="POLYPROTEIN, PUTATIVE-RELATED"/>
    <property type="match status" value="1"/>
</dbReference>
<dbReference type="EMBL" id="QGNW01000716">
    <property type="protein sequence ID" value="RVW64651.1"/>
    <property type="molecule type" value="Genomic_DNA"/>
</dbReference>
<comment type="caution">
    <text evidence="3">The sequence shown here is derived from an EMBL/GenBank/DDBJ whole genome shotgun (WGS) entry which is preliminary data.</text>
</comment>
<organism evidence="3 4">
    <name type="scientific">Vitis vinifera</name>
    <name type="common">Grape</name>
    <dbReference type="NCBI Taxonomy" id="29760"/>
    <lineage>
        <taxon>Eukaryota</taxon>
        <taxon>Viridiplantae</taxon>
        <taxon>Streptophyta</taxon>
        <taxon>Embryophyta</taxon>
        <taxon>Tracheophyta</taxon>
        <taxon>Spermatophyta</taxon>
        <taxon>Magnoliopsida</taxon>
        <taxon>eudicotyledons</taxon>
        <taxon>Gunneridae</taxon>
        <taxon>Pentapetalae</taxon>
        <taxon>rosids</taxon>
        <taxon>Vitales</taxon>
        <taxon>Vitaceae</taxon>
        <taxon>Viteae</taxon>
        <taxon>Vitis</taxon>
    </lineage>
</organism>
<dbReference type="InterPro" id="IPR018289">
    <property type="entry name" value="MULE_transposase_dom"/>
</dbReference>
<sequence>MATNNNVNFKGKRLMDATNMIYCYIFVGGKLVQKNDGQWEYVGGRSKGIHIYKGMPFEEFTKKILEKFDISFDAMKMHYTLKFNPRVIQDLEYEDDLDKVVSHSDDFANVYLVDLPCVEGIEANIPNTELAIGGPLAPFPSSNASCDAIPNTMMLSRGFVSRCADSEYTPLESIRSHEAILGSGHTFQNVEEFRNAIYQMSLAHAVEGNVILRVHTYQVNHNHIAQDECSSKVKVSSKRGAVVVKDVFRTTPDYLPCQICKDFEHDHGVQLTYNQAWHLKEKAKERIYGAPRESYTFVPWLCHRLREINPGTIAEYTSDEGHFMQLFIAHAFSIQGFIKGCRPVLAIDSCHLSGPYKGALLSAIAYDADDGMFPLALGVVSSENYEDWYWFLEKLKGVLDGKEVVIISDRHQGILRSVSELFGIGNHAYCYRHVKENFSSFLNKQNIRGKKGKEDALLLLDSIAYARLEIDYNEAFEKLVRFNDNLKSFNAWLRDERHQTIYTLLLMHMDKLVAMLDTHIRGTEKWKSVVGPKIEEKLMSNIMRLPVDKLEVVRDLQLGGLLNLNCKEIRHNICLWLIDHFNVGFRRIDISSDKSYDLTAADVGLVFGLPTSGQILQIALTLFEHPFGTLNTCEERLLNLPVGEEFCRCFLYYACATILAPTSRIDGCRNLWHTIHEMVFEMMSTRANLLLTSWLRVLDDLNNGTMFGYMVASSSSRYCPAFTLITLSLLHCSHHYHQVTNPHLFISIVQLHYVIKFKIPSVHVPLTVPLLSTWLDDLIKERLAAEISQFGSFGHGEGFDYSSPPHTSPAHTHVESGSGLTSSHVRILFVTELLEQYYRAERAINQYQKGIQHQLGIIRGVMHTLDGQKQRSRPSPAAGDSNYAAHEFSQPEPHLDYGGDDIASHGTADVPDTLIRAHLVCQLIHVQLVLLV</sequence>